<proteinExistence type="predicted"/>
<organism evidence="1 2">
    <name type="scientific">Persea americana</name>
    <name type="common">Avocado</name>
    <dbReference type="NCBI Taxonomy" id="3435"/>
    <lineage>
        <taxon>Eukaryota</taxon>
        <taxon>Viridiplantae</taxon>
        <taxon>Streptophyta</taxon>
        <taxon>Embryophyta</taxon>
        <taxon>Tracheophyta</taxon>
        <taxon>Spermatophyta</taxon>
        <taxon>Magnoliopsida</taxon>
        <taxon>Magnoliidae</taxon>
        <taxon>Laurales</taxon>
        <taxon>Lauraceae</taxon>
        <taxon>Persea</taxon>
    </lineage>
</organism>
<name>A0ACC2K9T4_PERAE</name>
<comment type="caution">
    <text evidence="1">The sequence shown here is derived from an EMBL/GenBank/DDBJ whole genome shotgun (WGS) entry which is preliminary data.</text>
</comment>
<dbReference type="EMBL" id="CM056812">
    <property type="protein sequence ID" value="KAJ8617855.1"/>
    <property type="molecule type" value="Genomic_DNA"/>
</dbReference>
<accession>A0ACC2K9T4</accession>
<evidence type="ECO:0000313" key="1">
    <source>
        <dbReference type="EMBL" id="KAJ8617855.1"/>
    </source>
</evidence>
<gene>
    <name evidence="1" type="ORF">MRB53_014041</name>
</gene>
<protein>
    <submittedName>
        <fullName evidence="1">Uncharacterized protein</fullName>
    </submittedName>
</protein>
<evidence type="ECO:0000313" key="2">
    <source>
        <dbReference type="Proteomes" id="UP001234297"/>
    </source>
</evidence>
<sequence>MMNPKATRVQTAYQEHAANELDVEKHRTMLNNIAMEWRHLRFTETPDLDYAPGASRRPLGAYIKDPAAEHNMQILIMLETKTTAHNANGILSLLHNLYPSSELRFANGASGGFWVFWDSNRISLTPLHSMDQHLSFSVKPARESWKRFFLSVVYASPSYSQGIQLWQALQSFATAHITEADPWLLTGDFNSLLSPQDKQGGRWDARPVGHKDFQQFLDSVNLNDLGFVGTPFTWSNNRSPPQDLGTSRPRLGQPIVGKILSDFNLHHLPRIGSDHCPLLLRNDSRSHTKISASRFENMWLLQPGFHMVL</sequence>
<reference evidence="1 2" key="1">
    <citation type="journal article" date="2022" name="Hortic Res">
        <title>A haplotype resolved chromosomal level avocado genome allows analysis of novel avocado genes.</title>
        <authorList>
            <person name="Nath O."/>
            <person name="Fletcher S.J."/>
            <person name="Hayward A."/>
            <person name="Shaw L.M."/>
            <person name="Masouleh A.K."/>
            <person name="Furtado A."/>
            <person name="Henry R.J."/>
            <person name="Mitter N."/>
        </authorList>
    </citation>
    <scope>NUCLEOTIDE SEQUENCE [LARGE SCALE GENOMIC DNA]</scope>
    <source>
        <strain evidence="2">cv. Hass</strain>
    </source>
</reference>
<keyword evidence="2" id="KW-1185">Reference proteome</keyword>
<dbReference type="Proteomes" id="UP001234297">
    <property type="component" value="Chromosome 4"/>
</dbReference>